<dbReference type="Gene3D" id="2.40.30.170">
    <property type="match status" value="1"/>
</dbReference>
<dbReference type="EMBL" id="FOXB01000032">
    <property type="protein sequence ID" value="SFP67761.1"/>
    <property type="molecule type" value="Genomic_DNA"/>
</dbReference>
<keyword evidence="4" id="KW-1133">Transmembrane helix</keyword>
<evidence type="ECO:0000313" key="6">
    <source>
        <dbReference type="EMBL" id="SFP67761.1"/>
    </source>
</evidence>
<feature type="domain" description="CzcB-like barrel-sandwich hybrid" evidence="5">
    <location>
        <begin position="64"/>
        <end position="290"/>
    </location>
</feature>
<evidence type="ECO:0000256" key="1">
    <source>
        <dbReference type="ARBA" id="ARBA00004196"/>
    </source>
</evidence>
<feature type="coiled-coil region" evidence="3">
    <location>
        <begin position="198"/>
        <end position="263"/>
    </location>
</feature>
<dbReference type="Pfam" id="PF25973">
    <property type="entry name" value="BSH_CzcB"/>
    <property type="match status" value="1"/>
</dbReference>
<feature type="coiled-coil region" evidence="3">
    <location>
        <begin position="93"/>
        <end position="173"/>
    </location>
</feature>
<evidence type="ECO:0000313" key="7">
    <source>
        <dbReference type="Proteomes" id="UP000199227"/>
    </source>
</evidence>
<protein>
    <submittedName>
        <fullName evidence="6">HlyD family secretion protein</fullName>
    </submittedName>
</protein>
<sequence length="397" mass="45010">MKYLLIVKDIMDMKIITKYWLGITLLILVVAASVMIYIKLNPKDLPSYLIEGSGRIDGDLVNLNTKYPGRLEEIFVEDGMPVTKGTIIAKLNSEEFKAQKRSVEREIEAKYKELEAYKTDLEISKVIIPQLLEKAKNSLKVKEAQKRELSQNIALQKALLAQDERDLKRLENLYSQNLIQKEMLEKGKLKYDIDLHKLEALQQKMLQIDEAIKIAKSDLRDAQATQKKIYVLKYNIEALKDGIKALEAKKDQIEAILAEMMLRSPIDGFIVEKIANTGEVVGTGMPIVTLIDPHTLYLKIFLDTIQNGKIKLHDKAVIFLDALPNYPIKAEVVRIAQKAEFTPKEVSVRSDRIQRVFAVYLKPLKVDPLLKLGIPAIGVISLNGKDLPKSLNEIPVQ</sequence>
<dbReference type="Gene3D" id="2.40.50.100">
    <property type="match status" value="1"/>
</dbReference>
<dbReference type="AlphaFoldDB" id="A0A1I5SAM3"/>
<accession>A0A1I5SAM3</accession>
<dbReference type="PANTHER" id="PTHR32347">
    <property type="entry name" value="EFFLUX SYSTEM COMPONENT YKNX-RELATED"/>
    <property type="match status" value="1"/>
</dbReference>
<dbReference type="STRING" id="223786.SAMN05216234_13216"/>
<dbReference type="InterPro" id="IPR058647">
    <property type="entry name" value="BSH_CzcB-like"/>
</dbReference>
<keyword evidence="2 3" id="KW-0175">Coiled coil</keyword>
<dbReference type="GO" id="GO:0030313">
    <property type="term" value="C:cell envelope"/>
    <property type="evidence" value="ECO:0007669"/>
    <property type="project" value="UniProtKB-SubCell"/>
</dbReference>
<reference evidence="6 7" key="1">
    <citation type="submission" date="2016-10" db="EMBL/GenBank/DDBJ databases">
        <authorList>
            <person name="de Groot N.N."/>
        </authorList>
    </citation>
    <scope>NUCLEOTIDE SEQUENCE [LARGE SCALE GENOMIC DNA]</scope>
    <source>
        <strain evidence="6 7">EP1-55-1</strain>
    </source>
</reference>
<feature type="transmembrane region" description="Helical" evidence="4">
    <location>
        <begin position="20"/>
        <end position="38"/>
    </location>
</feature>
<organism evidence="6 7">
    <name type="scientific">Hydrogenimonas thermophila</name>
    <dbReference type="NCBI Taxonomy" id="223786"/>
    <lineage>
        <taxon>Bacteria</taxon>
        <taxon>Pseudomonadati</taxon>
        <taxon>Campylobacterota</taxon>
        <taxon>Epsilonproteobacteria</taxon>
        <taxon>Campylobacterales</taxon>
        <taxon>Hydrogenimonadaceae</taxon>
        <taxon>Hydrogenimonas</taxon>
    </lineage>
</organism>
<keyword evidence="4" id="KW-0812">Transmembrane</keyword>
<comment type="subcellular location">
    <subcellularLocation>
        <location evidence="1">Cell envelope</location>
    </subcellularLocation>
</comment>
<dbReference type="Proteomes" id="UP000199227">
    <property type="component" value="Unassembled WGS sequence"/>
</dbReference>
<gene>
    <name evidence="6" type="ORF">SAMN05216234_13216</name>
</gene>
<keyword evidence="4" id="KW-0472">Membrane</keyword>
<evidence type="ECO:0000256" key="3">
    <source>
        <dbReference type="SAM" id="Coils"/>
    </source>
</evidence>
<keyword evidence="7" id="KW-1185">Reference proteome</keyword>
<evidence type="ECO:0000259" key="5">
    <source>
        <dbReference type="Pfam" id="PF25973"/>
    </source>
</evidence>
<evidence type="ECO:0000256" key="2">
    <source>
        <dbReference type="ARBA" id="ARBA00023054"/>
    </source>
</evidence>
<proteinExistence type="predicted"/>
<evidence type="ECO:0000256" key="4">
    <source>
        <dbReference type="SAM" id="Phobius"/>
    </source>
</evidence>
<dbReference type="PANTHER" id="PTHR32347:SF23">
    <property type="entry name" value="BLL5650 PROTEIN"/>
    <property type="match status" value="1"/>
</dbReference>
<dbReference type="InterPro" id="IPR050465">
    <property type="entry name" value="UPF0194_transport"/>
</dbReference>
<name>A0A1I5SAM3_9BACT</name>